<dbReference type="InterPro" id="IPR032809">
    <property type="entry name" value="Put_HupE_UreJ"/>
</dbReference>
<keyword evidence="1" id="KW-0472">Membrane</keyword>
<evidence type="ECO:0000256" key="2">
    <source>
        <dbReference type="SAM" id="SignalP"/>
    </source>
</evidence>
<keyword evidence="1" id="KW-0812">Transmembrane</keyword>
<feature type="transmembrane region" description="Helical" evidence="1">
    <location>
        <begin position="265"/>
        <end position="291"/>
    </location>
</feature>
<evidence type="ECO:0000313" key="4">
    <source>
        <dbReference type="Proteomes" id="UP001215827"/>
    </source>
</evidence>
<evidence type="ECO:0000313" key="3">
    <source>
        <dbReference type="EMBL" id="WFL75983.1"/>
    </source>
</evidence>
<keyword evidence="2" id="KW-0732">Signal</keyword>
<evidence type="ECO:0000256" key="1">
    <source>
        <dbReference type="SAM" id="Phobius"/>
    </source>
</evidence>
<dbReference type="RefSeq" id="WP_278014751.1">
    <property type="nucleotide sequence ID" value="NZ_CP121106.1"/>
</dbReference>
<feature type="transmembrane region" description="Helical" evidence="1">
    <location>
        <begin position="206"/>
        <end position="223"/>
    </location>
</feature>
<dbReference type="Pfam" id="PF13795">
    <property type="entry name" value="HupE_UreJ_2"/>
    <property type="match status" value="1"/>
</dbReference>
<organism evidence="3 4">
    <name type="scientific">Altererythrobacter arenosus</name>
    <dbReference type="NCBI Taxonomy" id="3032592"/>
    <lineage>
        <taxon>Bacteria</taxon>
        <taxon>Pseudomonadati</taxon>
        <taxon>Pseudomonadota</taxon>
        <taxon>Alphaproteobacteria</taxon>
        <taxon>Sphingomonadales</taxon>
        <taxon>Erythrobacteraceae</taxon>
        <taxon>Altererythrobacter</taxon>
    </lineage>
</organism>
<reference evidence="3 4" key="1">
    <citation type="submission" date="2023-03" db="EMBL/GenBank/DDBJ databases">
        <title>Altererythrobacter sp. CAU 1644 isolated from sand.</title>
        <authorList>
            <person name="Kim W."/>
        </authorList>
    </citation>
    <scope>NUCLEOTIDE SEQUENCE [LARGE SCALE GENOMIC DNA]</scope>
    <source>
        <strain evidence="3 4">CAU 1644</strain>
    </source>
</reference>
<sequence>MMLRLLAGLFALLLMAVPAQADEVRPASIDFTETTPGEWSLDWKQPVASPGAVQFIVPTLPQNCAIEGEIARSLGAAALIGNAQVRCEGEVSGGTIGLPELAGKADALVRIAPLDREVQSHRLTASAPLATIIARPDRWQVLRSYFVIGTEHILMGWDHLLFVVALVLLVVGGWQVVKAATAFTIAHSITLVATTLGMTGLPQKPVEALIALSIVFLAVELLHTDRETWTRRWPWLVAFGFGLLHGFGFAGALREIGLPEGEVPAALFAFNVGVEAGQLLVIAAVIGLRHAVTRLAPKAEQPALRFATYGIGITASYWLIDRLVG</sequence>
<protein>
    <submittedName>
        <fullName evidence="3">HupE/UreJ family protein</fullName>
    </submittedName>
</protein>
<accession>A0ABY8FLU8</accession>
<gene>
    <name evidence="3" type="ORF">P7228_08155</name>
</gene>
<keyword evidence="1" id="KW-1133">Transmembrane helix</keyword>
<feature type="chain" id="PRO_5045387274" evidence="2">
    <location>
        <begin position="22"/>
        <end position="325"/>
    </location>
</feature>
<keyword evidence="4" id="KW-1185">Reference proteome</keyword>
<proteinExistence type="predicted"/>
<feature type="transmembrane region" description="Helical" evidence="1">
    <location>
        <begin position="179"/>
        <end position="200"/>
    </location>
</feature>
<dbReference type="Proteomes" id="UP001215827">
    <property type="component" value="Chromosome"/>
</dbReference>
<feature type="signal peptide" evidence="2">
    <location>
        <begin position="1"/>
        <end position="21"/>
    </location>
</feature>
<feature type="transmembrane region" description="Helical" evidence="1">
    <location>
        <begin position="153"/>
        <end position="172"/>
    </location>
</feature>
<name>A0ABY8FLU8_9SPHN</name>
<feature type="transmembrane region" description="Helical" evidence="1">
    <location>
        <begin position="235"/>
        <end position="253"/>
    </location>
</feature>
<dbReference type="EMBL" id="CP121106">
    <property type="protein sequence ID" value="WFL75983.1"/>
    <property type="molecule type" value="Genomic_DNA"/>
</dbReference>